<dbReference type="SUPFAM" id="SSF51445">
    <property type="entry name" value="(Trans)glycosidases"/>
    <property type="match status" value="1"/>
</dbReference>
<gene>
    <name evidence="1" type="ORF">EZS27_024485</name>
</gene>
<reference evidence="1" key="1">
    <citation type="submission" date="2019-03" db="EMBL/GenBank/DDBJ databases">
        <title>Single cell metagenomics reveals metabolic interactions within the superorganism composed of flagellate Streblomastix strix and complex community of Bacteroidetes bacteria on its surface.</title>
        <authorList>
            <person name="Treitli S.C."/>
            <person name="Kolisko M."/>
            <person name="Husnik F."/>
            <person name="Keeling P."/>
            <person name="Hampl V."/>
        </authorList>
    </citation>
    <scope>NUCLEOTIDE SEQUENCE</scope>
    <source>
        <strain evidence="1">STM</strain>
    </source>
</reference>
<organism evidence="1">
    <name type="scientific">termite gut metagenome</name>
    <dbReference type="NCBI Taxonomy" id="433724"/>
    <lineage>
        <taxon>unclassified sequences</taxon>
        <taxon>metagenomes</taxon>
        <taxon>organismal metagenomes</taxon>
    </lineage>
</organism>
<dbReference type="Gene3D" id="3.20.20.80">
    <property type="entry name" value="Glycosidases"/>
    <property type="match status" value="1"/>
</dbReference>
<dbReference type="Gene3D" id="2.60.40.1180">
    <property type="entry name" value="Golgi alpha-mannosidase II"/>
    <property type="match status" value="1"/>
</dbReference>
<protein>
    <recommendedName>
        <fullName evidence="2">O-Glycosyl hydrolase</fullName>
    </recommendedName>
</protein>
<evidence type="ECO:0000313" key="1">
    <source>
        <dbReference type="EMBL" id="KAA6326405.1"/>
    </source>
</evidence>
<dbReference type="InterPro" id="IPR013780">
    <property type="entry name" value="Glyco_hydro_b"/>
</dbReference>
<evidence type="ECO:0008006" key="2">
    <source>
        <dbReference type="Google" id="ProtNLM"/>
    </source>
</evidence>
<dbReference type="AlphaFoldDB" id="A0A5J4QYN6"/>
<dbReference type="InterPro" id="IPR017853">
    <property type="entry name" value="GH"/>
</dbReference>
<accession>A0A5J4QYN6</accession>
<comment type="caution">
    <text evidence="1">The sequence shown here is derived from an EMBL/GenBank/DDBJ whole genome shotgun (WGS) entry which is preliminary data.</text>
</comment>
<proteinExistence type="predicted"/>
<sequence length="640" mass="70719">MKHIFFICMIASTLFLSKLSAQTEVMAWGNMTGIRVEGQLMEFESDIRVVGKGWTNIKATGKEKQRPNYHRDEQSQIVKTEIDKIRFTQTVEDKSKGLVAVSLTYASDTTLNAEGIYFCINLPDKRYASGTLQVGNSKAISIRELNAKSPAYSGSAIAVESQDQKLHLNFAAATTAFLKKETDNTTTLYVQVAKSIKKKQSGKLNFTIHATGNIDTNPAEIQLDTKNPGRIFAGLGGNFRLQNPRVDPQVIAYCLDNLRVSFGRVELPWSSWQPNENTDPIAEARAGRLNPRVDNTAKMAQRLAAKGIPVIVSCWFPPTWAIDGDPKKYVRRGGVQAYKLDPSKQEQIYKSLTDYLVYLKQEYGVEAAAYSFNESDLGIDVLHSGQEHAEFIKGMGKHMASRGLATKMLLGDNSDATTFDFILPAMNDPETHKYIYAVSFHSWRGCDDETLHKWAAASRTLNVPLIVGEGSTDAAAHVYPEIFAESTFALYEINLYTRICAICQPLSIVQWQLTSDYSILWGEGVYGSTGPLRPTQRYWNLKQLASTPENAFAIPFVCNKEEVNCAAYGNAASGEYAVHLVNNGAARQAIIKGLPDTVSKVKVYVTNTTKGMESTGEVEIKDGTAVANLPEMSFVTLISL</sequence>
<name>A0A5J4QYN6_9ZZZZ</name>
<dbReference type="EMBL" id="SNRY01002172">
    <property type="protein sequence ID" value="KAA6326405.1"/>
    <property type="molecule type" value="Genomic_DNA"/>
</dbReference>